<name>A0ABV5F4I0_9FLAO</name>
<keyword evidence="4" id="KW-0472">Membrane</keyword>
<dbReference type="Proteomes" id="UP001589605">
    <property type="component" value="Unassembled WGS sequence"/>
</dbReference>
<evidence type="ECO:0000256" key="4">
    <source>
        <dbReference type="ARBA" id="ARBA00023136"/>
    </source>
</evidence>
<evidence type="ECO:0000256" key="1">
    <source>
        <dbReference type="ARBA" id="ARBA00004442"/>
    </source>
</evidence>
<feature type="domain" description="SusD-like N-terminal" evidence="7">
    <location>
        <begin position="64"/>
        <end position="232"/>
    </location>
</feature>
<organism evidence="8 9">
    <name type="scientific">Formosa undariae</name>
    <dbReference type="NCBI Taxonomy" id="1325436"/>
    <lineage>
        <taxon>Bacteria</taxon>
        <taxon>Pseudomonadati</taxon>
        <taxon>Bacteroidota</taxon>
        <taxon>Flavobacteriia</taxon>
        <taxon>Flavobacteriales</taxon>
        <taxon>Flavobacteriaceae</taxon>
        <taxon>Formosa</taxon>
    </lineage>
</organism>
<protein>
    <submittedName>
        <fullName evidence="8">RagB/SusD family nutrient uptake outer membrane protein</fullName>
    </submittedName>
</protein>
<evidence type="ECO:0000256" key="2">
    <source>
        <dbReference type="ARBA" id="ARBA00006275"/>
    </source>
</evidence>
<evidence type="ECO:0000313" key="9">
    <source>
        <dbReference type="Proteomes" id="UP001589605"/>
    </source>
</evidence>
<keyword evidence="5" id="KW-0998">Cell outer membrane</keyword>
<dbReference type="Gene3D" id="1.25.40.390">
    <property type="match status" value="1"/>
</dbReference>
<dbReference type="Pfam" id="PF14322">
    <property type="entry name" value="SusD-like_3"/>
    <property type="match status" value="1"/>
</dbReference>
<gene>
    <name evidence="8" type="ORF">ACFFVB_14595</name>
</gene>
<evidence type="ECO:0000313" key="8">
    <source>
        <dbReference type="EMBL" id="MFB9054314.1"/>
    </source>
</evidence>
<evidence type="ECO:0000256" key="3">
    <source>
        <dbReference type="ARBA" id="ARBA00022729"/>
    </source>
</evidence>
<keyword evidence="9" id="KW-1185">Reference proteome</keyword>
<evidence type="ECO:0000256" key="5">
    <source>
        <dbReference type="ARBA" id="ARBA00023237"/>
    </source>
</evidence>
<keyword evidence="3" id="KW-0732">Signal</keyword>
<dbReference type="CDD" id="cd08977">
    <property type="entry name" value="SusD"/>
    <property type="match status" value="1"/>
</dbReference>
<dbReference type="EMBL" id="JBHMEZ010000012">
    <property type="protein sequence ID" value="MFB9054314.1"/>
    <property type="molecule type" value="Genomic_DNA"/>
</dbReference>
<dbReference type="InterPro" id="IPR012944">
    <property type="entry name" value="SusD_RagB_dom"/>
</dbReference>
<feature type="domain" description="RagB/SusD" evidence="6">
    <location>
        <begin position="298"/>
        <end position="436"/>
    </location>
</feature>
<dbReference type="PROSITE" id="PS51257">
    <property type="entry name" value="PROKAR_LIPOPROTEIN"/>
    <property type="match status" value="1"/>
</dbReference>
<dbReference type="InterPro" id="IPR011990">
    <property type="entry name" value="TPR-like_helical_dom_sf"/>
</dbReference>
<dbReference type="Pfam" id="PF07980">
    <property type="entry name" value="SusD_RagB"/>
    <property type="match status" value="1"/>
</dbReference>
<comment type="caution">
    <text evidence="8">The sequence shown here is derived from an EMBL/GenBank/DDBJ whole genome shotgun (WGS) entry which is preliminary data.</text>
</comment>
<reference evidence="8 9" key="1">
    <citation type="submission" date="2024-09" db="EMBL/GenBank/DDBJ databases">
        <authorList>
            <person name="Sun Q."/>
            <person name="Mori K."/>
        </authorList>
    </citation>
    <scope>NUCLEOTIDE SEQUENCE [LARGE SCALE GENOMIC DNA]</scope>
    <source>
        <strain evidence="8 9">CECT 8286</strain>
    </source>
</reference>
<sequence>MKNIIKIFMALALMVSTTGCEDYLETSSSDEISADLMYTDVSGAQFVLSGIYRDMRDATSNTGGGVLTTLRHCTSVYGDEMATVRIGNSFNYWCDHDYNYDLINTTSSVPQLNWNYFYKLIANCNSILENIEAANGEQITKDHISGQALAIRAYSYFWLVRMFAPPIDTELGVPLYETVDISGAPRSTVGEVYTKVIEDFNTAIGLLEGYERPDKHYINKEVVQGMLAYTYLTHEEWALAANMANQARQNYPLMNREEFRSGQNNENLPEWMWVIKQQEDQRQNWSTLLKFWGTYGGIDNNYKTWSPRFFISANLASKIEPTDVRHQFYDYKEQILEINDTDTIFFTATDKFWESYREEDYMMGDVSWMRGAEMYLIEAEGLLRSGDPSGATTVLNELQITREATPTEATLQNILLERSKELYGEGYSYFDLIRNDLPVIRTAPQRAYTGMPAHDWSWIQQIPIDEITTNPFINEIDQNPIEGSYK</sequence>
<dbReference type="RefSeq" id="WP_382383859.1">
    <property type="nucleotide sequence ID" value="NZ_JBHMEZ010000012.1"/>
</dbReference>
<comment type="similarity">
    <text evidence="2">Belongs to the SusD family.</text>
</comment>
<evidence type="ECO:0000259" key="7">
    <source>
        <dbReference type="Pfam" id="PF14322"/>
    </source>
</evidence>
<comment type="subcellular location">
    <subcellularLocation>
        <location evidence="1">Cell outer membrane</location>
    </subcellularLocation>
</comment>
<accession>A0ABV5F4I0</accession>
<dbReference type="InterPro" id="IPR033985">
    <property type="entry name" value="SusD-like_N"/>
</dbReference>
<proteinExistence type="inferred from homology"/>
<evidence type="ECO:0000259" key="6">
    <source>
        <dbReference type="Pfam" id="PF07980"/>
    </source>
</evidence>
<dbReference type="SUPFAM" id="SSF48452">
    <property type="entry name" value="TPR-like"/>
    <property type="match status" value="1"/>
</dbReference>